<dbReference type="SMART" id="SM00862">
    <property type="entry name" value="Trans_reg_C"/>
    <property type="match status" value="1"/>
</dbReference>
<evidence type="ECO:0000259" key="8">
    <source>
        <dbReference type="PROSITE" id="PS50110"/>
    </source>
</evidence>
<dbReference type="PANTHER" id="PTHR48111:SF22">
    <property type="entry name" value="REGULATOR OF RPOS"/>
    <property type="match status" value="1"/>
</dbReference>
<name>A0A1H5ZCR8_9GAMM</name>
<organism evidence="10 11">
    <name type="scientific">Marinobacterium lutimaris</name>
    <dbReference type="NCBI Taxonomy" id="568106"/>
    <lineage>
        <taxon>Bacteria</taxon>
        <taxon>Pseudomonadati</taxon>
        <taxon>Pseudomonadota</taxon>
        <taxon>Gammaproteobacteria</taxon>
        <taxon>Oceanospirillales</taxon>
        <taxon>Oceanospirillaceae</taxon>
        <taxon>Marinobacterium</taxon>
    </lineage>
</organism>
<evidence type="ECO:0000256" key="7">
    <source>
        <dbReference type="PROSITE-ProRule" id="PRU01091"/>
    </source>
</evidence>
<dbReference type="CDD" id="cd00383">
    <property type="entry name" value="trans_reg_C"/>
    <property type="match status" value="1"/>
</dbReference>
<dbReference type="FunFam" id="3.40.50.2300:FF:000001">
    <property type="entry name" value="DNA-binding response regulator PhoB"/>
    <property type="match status" value="1"/>
</dbReference>
<dbReference type="Gene3D" id="3.40.50.2300">
    <property type="match status" value="1"/>
</dbReference>
<dbReference type="PROSITE" id="PS50110">
    <property type="entry name" value="RESPONSE_REGULATORY"/>
    <property type="match status" value="1"/>
</dbReference>
<dbReference type="AlphaFoldDB" id="A0A1H5ZCR8"/>
<dbReference type="GO" id="GO:0000976">
    <property type="term" value="F:transcription cis-regulatory region binding"/>
    <property type="evidence" value="ECO:0007669"/>
    <property type="project" value="TreeGrafter"/>
</dbReference>
<evidence type="ECO:0000256" key="5">
    <source>
        <dbReference type="ARBA" id="ARBA00023163"/>
    </source>
</evidence>
<dbReference type="InterPro" id="IPR011006">
    <property type="entry name" value="CheY-like_superfamily"/>
</dbReference>
<evidence type="ECO:0000313" key="10">
    <source>
        <dbReference type="EMBL" id="SEG33156.1"/>
    </source>
</evidence>
<keyword evidence="4 7" id="KW-0238">DNA-binding</keyword>
<dbReference type="InterPro" id="IPR016032">
    <property type="entry name" value="Sig_transdc_resp-reg_C-effctor"/>
</dbReference>
<sequence length="230" mass="26139">MSKQIKILVADDDPQILEGLVDYLEFHEILVDCARTGEQALNLCHSNRYDVLVLDVMMPRMDGRSLCQALRQEGSATPVLFLTALDTLEDKILGFEAGADDYLVKPFAMAELLYRIRALSQRVSRQQVRRLSVGSLELHLDSQQASREGQELPLTPQMFQLLHYLVAQSPRVISRTELEQALWGEEPPESDALRSLLYQLRQKLDKPFAHPMLQTRRGQGVCLLEPEPQS</sequence>
<dbReference type="SUPFAM" id="SSF46894">
    <property type="entry name" value="C-terminal effector domain of the bipartite response regulators"/>
    <property type="match status" value="1"/>
</dbReference>
<feature type="domain" description="OmpR/PhoB-type" evidence="9">
    <location>
        <begin position="128"/>
        <end position="225"/>
    </location>
</feature>
<dbReference type="SUPFAM" id="SSF52172">
    <property type="entry name" value="CheY-like"/>
    <property type="match status" value="1"/>
</dbReference>
<evidence type="ECO:0000256" key="4">
    <source>
        <dbReference type="ARBA" id="ARBA00023125"/>
    </source>
</evidence>
<evidence type="ECO:0000256" key="6">
    <source>
        <dbReference type="PROSITE-ProRule" id="PRU00169"/>
    </source>
</evidence>
<dbReference type="SMART" id="SM00448">
    <property type="entry name" value="REC"/>
    <property type="match status" value="1"/>
</dbReference>
<dbReference type="GO" id="GO:0032993">
    <property type="term" value="C:protein-DNA complex"/>
    <property type="evidence" value="ECO:0007669"/>
    <property type="project" value="TreeGrafter"/>
</dbReference>
<proteinExistence type="predicted"/>
<protein>
    <submittedName>
        <fullName evidence="10">DNA-binding response regulator, OmpR family, contains REC and winged-helix (WHTH) domain</fullName>
    </submittedName>
</protein>
<dbReference type="Proteomes" id="UP000236745">
    <property type="component" value="Unassembled WGS sequence"/>
</dbReference>
<dbReference type="PANTHER" id="PTHR48111">
    <property type="entry name" value="REGULATOR OF RPOS"/>
    <property type="match status" value="1"/>
</dbReference>
<dbReference type="GO" id="GO:0005829">
    <property type="term" value="C:cytosol"/>
    <property type="evidence" value="ECO:0007669"/>
    <property type="project" value="TreeGrafter"/>
</dbReference>
<keyword evidence="3" id="KW-0805">Transcription regulation</keyword>
<dbReference type="Pfam" id="PF00072">
    <property type="entry name" value="Response_reg"/>
    <property type="match status" value="1"/>
</dbReference>
<dbReference type="GO" id="GO:0000156">
    <property type="term" value="F:phosphorelay response regulator activity"/>
    <property type="evidence" value="ECO:0007669"/>
    <property type="project" value="TreeGrafter"/>
</dbReference>
<dbReference type="CDD" id="cd17574">
    <property type="entry name" value="REC_OmpR"/>
    <property type="match status" value="1"/>
</dbReference>
<evidence type="ECO:0000256" key="2">
    <source>
        <dbReference type="ARBA" id="ARBA00023012"/>
    </source>
</evidence>
<evidence type="ECO:0000256" key="1">
    <source>
        <dbReference type="ARBA" id="ARBA00022553"/>
    </source>
</evidence>
<keyword evidence="1 6" id="KW-0597">Phosphoprotein</keyword>
<dbReference type="Gene3D" id="1.10.10.10">
    <property type="entry name" value="Winged helix-like DNA-binding domain superfamily/Winged helix DNA-binding domain"/>
    <property type="match status" value="1"/>
</dbReference>
<feature type="domain" description="Response regulatory" evidence="8">
    <location>
        <begin position="6"/>
        <end position="120"/>
    </location>
</feature>
<dbReference type="RefSeq" id="WP_235009086.1">
    <property type="nucleotide sequence ID" value="NZ_FNVQ01000001.1"/>
</dbReference>
<keyword evidence="5" id="KW-0804">Transcription</keyword>
<dbReference type="InterPro" id="IPR039420">
    <property type="entry name" value="WalR-like"/>
</dbReference>
<dbReference type="Pfam" id="PF00486">
    <property type="entry name" value="Trans_reg_C"/>
    <property type="match status" value="1"/>
</dbReference>
<evidence type="ECO:0000313" key="11">
    <source>
        <dbReference type="Proteomes" id="UP000236745"/>
    </source>
</evidence>
<dbReference type="PROSITE" id="PS51755">
    <property type="entry name" value="OMPR_PHOB"/>
    <property type="match status" value="1"/>
</dbReference>
<dbReference type="EMBL" id="FNVQ01000001">
    <property type="protein sequence ID" value="SEG33156.1"/>
    <property type="molecule type" value="Genomic_DNA"/>
</dbReference>
<dbReference type="InterPro" id="IPR001867">
    <property type="entry name" value="OmpR/PhoB-type_DNA-bd"/>
</dbReference>
<feature type="DNA-binding region" description="OmpR/PhoB-type" evidence="7">
    <location>
        <begin position="128"/>
        <end position="225"/>
    </location>
</feature>
<dbReference type="Gene3D" id="6.10.250.690">
    <property type="match status" value="1"/>
</dbReference>
<keyword evidence="11" id="KW-1185">Reference proteome</keyword>
<accession>A0A1H5ZCR8</accession>
<evidence type="ECO:0000256" key="3">
    <source>
        <dbReference type="ARBA" id="ARBA00023015"/>
    </source>
</evidence>
<dbReference type="InterPro" id="IPR036388">
    <property type="entry name" value="WH-like_DNA-bd_sf"/>
</dbReference>
<dbReference type="GO" id="GO:0006355">
    <property type="term" value="P:regulation of DNA-templated transcription"/>
    <property type="evidence" value="ECO:0007669"/>
    <property type="project" value="InterPro"/>
</dbReference>
<feature type="modified residue" description="4-aspartylphosphate" evidence="6">
    <location>
        <position position="55"/>
    </location>
</feature>
<evidence type="ECO:0000259" key="9">
    <source>
        <dbReference type="PROSITE" id="PS51755"/>
    </source>
</evidence>
<dbReference type="InterPro" id="IPR001789">
    <property type="entry name" value="Sig_transdc_resp-reg_receiver"/>
</dbReference>
<reference evidence="10 11" key="1">
    <citation type="submission" date="2016-10" db="EMBL/GenBank/DDBJ databases">
        <authorList>
            <person name="de Groot N.N."/>
        </authorList>
    </citation>
    <scope>NUCLEOTIDE SEQUENCE [LARGE SCALE GENOMIC DNA]</scope>
    <source>
        <strain evidence="10 11">DSM 22012</strain>
    </source>
</reference>
<gene>
    <name evidence="10" type="ORF">SAMN05444390_1012083</name>
</gene>
<keyword evidence="2" id="KW-0902">Two-component regulatory system</keyword>